<evidence type="ECO:0000256" key="1">
    <source>
        <dbReference type="SAM" id="MobiDB-lite"/>
    </source>
</evidence>
<keyword evidence="3" id="KW-1185">Reference proteome</keyword>
<comment type="caution">
    <text evidence="2">The sequence shown here is derived from an EMBL/GenBank/DDBJ whole genome shotgun (WGS) entry which is preliminary data.</text>
</comment>
<dbReference type="AlphaFoldDB" id="A0A7X2NKI2"/>
<evidence type="ECO:0000313" key="2">
    <source>
        <dbReference type="EMBL" id="MSS36569.1"/>
    </source>
</evidence>
<dbReference type="Proteomes" id="UP000429958">
    <property type="component" value="Unassembled WGS sequence"/>
</dbReference>
<name>A0A7X2NKI2_9CLOT</name>
<protein>
    <submittedName>
        <fullName evidence="2">Uncharacterized protein</fullName>
    </submittedName>
</protein>
<feature type="compositionally biased region" description="Acidic residues" evidence="1">
    <location>
        <begin position="181"/>
        <end position="192"/>
    </location>
</feature>
<evidence type="ECO:0000313" key="3">
    <source>
        <dbReference type="Proteomes" id="UP000429958"/>
    </source>
</evidence>
<proteinExistence type="predicted"/>
<sequence>MYIAMKVRKLLEEQGEFKKLADIPLCVLYNETDTMSVKEHILLNASALKDGYMEIMTIGEPAIDVGVTIGNLMWRNEDGILILEENEVKQLQKTEIHNDKYTLYVVSSLKEALEIYKKNTKKAAGKRGTKKAEKVQAKPADAGEEEKVNVPGGEDAEAMSQEFGMNPPEDPAAETENANESAEEMDSDVSEDVEDPVLEAAPVEETEEAGMAEKVEAAITYDQTDRTNALKFPDVIDDPQYLQFKRELDQHGVTIAMAPYVLTALQTSEDVESLYDRLNATVCNVEDVLCIYDSLQGDYDHFKEMTNRIVPYDAYVDRD</sequence>
<dbReference type="EMBL" id="VUMD01000006">
    <property type="protein sequence ID" value="MSS36569.1"/>
    <property type="molecule type" value="Genomic_DNA"/>
</dbReference>
<accession>A0A7X2NKI2</accession>
<reference evidence="2 3" key="1">
    <citation type="submission" date="2019-08" db="EMBL/GenBank/DDBJ databases">
        <title>In-depth cultivation of the pig gut microbiome towards novel bacterial diversity and tailored functional studies.</title>
        <authorList>
            <person name="Wylensek D."/>
            <person name="Hitch T.C.A."/>
            <person name="Clavel T."/>
        </authorList>
    </citation>
    <scope>NUCLEOTIDE SEQUENCE [LARGE SCALE GENOMIC DNA]</scope>
    <source>
        <strain evidence="2 3">WCA-389-WT-23D1</strain>
    </source>
</reference>
<organism evidence="2 3">
    <name type="scientific">Clostridium porci</name>
    <dbReference type="NCBI Taxonomy" id="2605778"/>
    <lineage>
        <taxon>Bacteria</taxon>
        <taxon>Bacillati</taxon>
        <taxon>Bacillota</taxon>
        <taxon>Clostridia</taxon>
        <taxon>Eubacteriales</taxon>
        <taxon>Clostridiaceae</taxon>
        <taxon>Clostridium</taxon>
    </lineage>
</organism>
<dbReference type="RefSeq" id="WP_154472012.1">
    <property type="nucleotide sequence ID" value="NZ_VUMD01000006.1"/>
</dbReference>
<gene>
    <name evidence="2" type="ORF">FYJ39_08290</name>
</gene>
<feature type="region of interest" description="Disordered" evidence="1">
    <location>
        <begin position="164"/>
        <end position="192"/>
    </location>
</feature>
<feature type="region of interest" description="Disordered" evidence="1">
    <location>
        <begin position="126"/>
        <end position="152"/>
    </location>
</feature>